<organism evidence="1 2">
    <name type="scientific">Coniosporium uncinatum</name>
    <dbReference type="NCBI Taxonomy" id="93489"/>
    <lineage>
        <taxon>Eukaryota</taxon>
        <taxon>Fungi</taxon>
        <taxon>Dikarya</taxon>
        <taxon>Ascomycota</taxon>
        <taxon>Pezizomycotina</taxon>
        <taxon>Dothideomycetes</taxon>
        <taxon>Dothideomycetes incertae sedis</taxon>
        <taxon>Coniosporium</taxon>
    </lineage>
</organism>
<proteinExistence type="predicted"/>
<dbReference type="Proteomes" id="UP001186974">
    <property type="component" value="Unassembled WGS sequence"/>
</dbReference>
<evidence type="ECO:0000313" key="2">
    <source>
        <dbReference type="Proteomes" id="UP001186974"/>
    </source>
</evidence>
<gene>
    <name evidence="1" type="ORF">LTS18_000282</name>
</gene>
<reference evidence="1" key="1">
    <citation type="submission" date="2024-09" db="EMBL/GenBank/DDBJ databases">
        <title>Black Yeasts Isolated from many extreme environments.</title>
        <authorList>
            <person name="Coleine C."/>
            <person name="Stajich J.E."/>
            <person name="Selbmann L."/>
        </authorList>
    </citation>
    <scope>NUCLEOTIDE SEQUENCE</scope>
    <source>
        <strain evidence="1">CCFEE 5737</strain>
    </source>
</reference>
<protein>
    <submittedName>
        <fullName evidence="1">Uncharacterized protein</fullName>
    </submittedName>
</protein>
<sequence>MEIDGEDDEEHNEGGGVRVKSEDDKADDHTLTLSQLPSRRHARRATGVPGKAVTVAEDISAPPHQIQHPTARHPATLEASQAGALQVYNPKRASALDNGDSPPTTSVVTSSGASFLMQYSKSSFRVLFPAAQTLPQGCTLVLDRPLTTEEADMLDSKVTVKRPPWDVDIARVTLSTEVIVQMFSKPSHMLGNHMRLQMRQVLGIDATVEIMELQAEAFLVASSKRKRSALRMDYRAVREGNWTKLPTAHAIWALAPAAMWKRLMQRQLEVERRMLKGMRIKAEQSPWVAMVRKGIAVPVPETSGIGVRSINIQTILGHSDRRPDVGFTIEDGAEEQGEEDESDEESVVTVDDNIWDA</sequence>
<name>A0ACC3DFU1_9PEZI</name>
<evidence type="ECO:0000313" key="1">
    <source>
        <dbReference type="EMBL" id="KAK3069616.1"/>
    </source>
</evidence>
<accession>A0ACC3DFU1</accession>
<dbReference type="EMBL" id="JAWDJW010005082">
    <property type="protein sequence ID" value="KAK3069616.1"/>
    <property type="molecule type" value="Genomic_DNA"/>
</dbReference>
<comment type="caution">
    <text evidence="1">The sequence shown here is derived from an EMBL/GenBank/DDBJ whole genome shotgun (WGS) entry which is preliminary data.</text>
</comment>
<keyword evidence="2" id="KW-1185">Reference proteome</keyword>